<dbReference type="AlphaFoldDB" id="A0A843WV73"/>
<gene>
    <name evidence="2" type="ORF">Taro_044908</name>
</gene>
<name>A0A843WV73_COLES</name>
<dbReference type="EMBL" id="NMUH01005165">
    <property type="protein sequence ID" value="MQM11997.1"/>
    <property type="molecule type" value="Genomic_DNA"/>
</dbReference>
<sequence length="98" mass="10529">MDLEKYHVDKIKTSEKFLNHRNNVQEGTMATCGCRGAVPTQGDELAGGSQAPAQQAQDQTCVPLPLPPPLVDYRALMKGLVHAMQTQAQTAAALQAQV</sequence>
<evidence type="ECO:0000313" key="3">
    <source>
        <dbReference type="Proteomes" id="UP000652761"/>
    </source>
</evidence>
<proteinExistence type="predicted"/>
<protein>
    <submittedName>
        <fullName evidence="2">Uncharacterized protein</fullName>
    </submittedName>
</protein>
<accession>A0A843WV73</accession>
<organism evidence="2 3">
    <name type="scientific">Colocasia esculenta</name>
    <name type="common">Wild taro</name>
    <name type="synonym">Arum esculentum</name>
    <dbReference type="NCBI Taxonomy" id="4460"/>
    <lineage>
        <taxon>Eukaryota</taxon>
        <taxon>Viridiplantae</taxon>
        <taxon>Streptophyta</taxon>
        <taxon>Embryophyta</taxon>
        <taxon>Tracheophyta</taxon>
        <taxon>Spermatophyta</taxon>
        <taxon>Magnoliopsida</taxon>
        <taxon>Liliopsida</taxon>
        <taxon>Araceae</taxon>
        <taxon>Aroideae</taxon>
        <taxon>Colocasieae</taxon>
        <taxon>Colocasia</taxon>
    </lineage>
</organism>
<feature type="region of interest" description="Disordered" evidence="1">
    <location>
        <begin position="41"/>
        <end position="60"/>
    </location>
</feature>
<evidence type="ECO:0000313" key="2">
    <source>
        <dbReference type="EMBL" id="MQM11997.1"/>
    </source>
</evidence>
<reference evidence="2" key="1">
    <citation type="submission" date="2017-07" db="EMBL/GenBank/DDBJ databases">
        <title>Taro Niue Genome Assembly and Annotation.</title>
        <authorList>
            <person name="Atibalentja N."/>
            <person name="Keating K."/>
            <person name="Fields C.J."/>
        </authorList>
    </citation>
    <scope>NUCLEOTIDE SEQUENCE</scope>
    <source>
        <strain evidence="2">Niue_2</strain>
        <tissue evidence="2">Leaf</tissue>
    </source>
</reference>
<dbReference type="Proteomes" id="UP000652761">
    <property type="component" value="Unassembled WGS sequence"/>
</dbReference>
<evidence type="ECO:0000256" key="1">
    <source>
        <dbReference type="SAM" id="MobiDB-lite"/>
    </source>
</evidence>
<keyword evidence="3" id="KW-1185">Reference proteome</keyword>
<feature type="compositionally biased region" description="Low complexity" evidence="1">
    <location>
        <begin position="50"/>
        <end position="59"/>
    </location>
</feature>
<comment type="caution">
    <text evidence="2">The sequence shown here is derived from an EMBL/GenBank/DDBJ whole genome shotgun (WGS) entry which is preliminary data.</text>
</comment>